<reference evidence="2" key="2">
    <citation type="submission" date="2023-05" db="EMBL/GenBank/DDBJ databases">
        <authorList>
            <person name="Fouks B."/>
        </authorList>
    </citation>
    <scope>NUCLEOTIDE SEQUENCE</scope>
    <source>
        <strain evidence="2">Stay&amp;Tobe</strain>
        <tissue evidence="2">Testes</tissue>
    </source>
</reference>
<protein>
    <submittedName>
        <fullName evidence="2">Uncharacterized protein</fullName>
    </submittedName>
</protein>
<dbReference type="Proteomes" id="UP001233999">
    <property type="component" value="Unassembled WGS sequence"/>
</dbReference>
<reference evidence="2" key="1">
    <citation type="journal article" date="2023" name="IScience">
        <title>Live-bearing cockroach genome reveals convergent evolutionary mechanisms linked to viviparity in insects and beyond.</title>
        <authorList>
            <person name="Fouks B."/>
            <person name="Harrison M.C."/>
            <person name="Mikhailova A.A."/>
            <person name="Marchal E."/>
            <person name="English S."/>
            <person name="Carruthers M."/>
            <person name="Jennings E.C."/>
            <person name="Chiamaka E.L."/>
            <person name="Frigard R.A."/>
            <person name="Pippel M."/>
            <person name="Attardo G.M."/>
            <person name="Benoit J.B."/>
            <person name="Bornberg-Bauer E."/>
            <person name="Tobe S.S."/>
        </authorList>
    </citation>
    <scope>NUCLEOTIDE SEQUENCE</scope>
    <source>
        <strain evidence="2">Stay&amp;Tobe</strain>
    </source>
</reference>
<gene>
    <name evidence="2" type="ORF">L9F63_009020</name>
</gene>
<keyword evidence="3" id="KW-1185">Reference proteome</keyword>
<feature type="non-terminal residue" evidence="2">
    <location>
        <position position="1"/>
    </location>
</feature>
<keyword evidence="1" id="KW-0732">Signal</keyword>
<feature type="signal peptide" evidence="1">
    <location>
        <begin position="1"/>
        <end position="19"/>
    </location>
</feature>
<proteinExistence type="predicted"/>
<sequence>MRVGLLLGLYLLILPLVPCDSGLCGCKGFDEIMDSISTVLDARNSSMALPDAFLFKCLLLGGLIPLAICLDLYKICWLYP</sequence>
<organism evidence="2 3">
    <name type="scientific">Diploptera punctata</name>
    <name type="common">Pacific beetle cockroach</name>
    <dbReference type="NCBI Taxonomy" id="6984"/>
    <lineage>
        <taxon>Eukaryota</taxon>
        <taxon>Metazoa</taxon>
        <taxon>Ecdysozoa</taxon>
        <taxon>Arthropoda</taxon>
        <taxon>Hexapoda</taxon>
        <taxon>Insecta</taxon>
        <taxon>Pterygota</taxon>
        <taxon>Neoptera</taxon>
        <taxon>Polyneoptera</taxon>
        <taxon>Dictyoptera</taxon>
        <taxon>Blattodea</taxon>
        <taxon>Blaberoidea</taxon>
        <taxon>Blaberidae</taxon>
        <taxon>Diplopterinae</taxon>
        <taxon>Diploptera</taxon>
    </lineage>
</organism>
<name>A0AAD7Z3D9_DIPPU</name>
<comment type="caution">
    <text evidence="2">The sequence shown here is derived from an EMBL/GenBank/DDBJ whole genome shotgun (WGS) entry which is preliminary data.</text>
</comment>
<evidence type="ECO:0000313" key="2">
    <source>
        <dbReference type="EMBL" id="KAJ9573604.1"/>
    </source>
</evidence>
<accession>A0AAD7Z3D9</accession>
<evidence type="ECO:0000256" key="1">
    <source>
        <dbReference type="SAM" id="SignalP"/>
    </source>
</evidence>
<dbReference type="EMBL" id="JASPKZ010010691">
    <property type="protein sequence ID" value="KAJ9573604.1"/>
    <property type="molecule type" value="Genomic_DNA"/>
</dbReference>
<feature type="chain" id="PRO_5042114730" evidence="1">
    <location>
        <begin position="20"/>
        <end position="80"/>
    </location>
</feature>
<dbReference type="AlphaFoldDB" id="A0AAD7Z3D9"/>
<evidence type="ECO:0000313" key="3">
    <source>
        <dbReference type="Proteomes" id="UP001233999"/>
    </source>
</evidence>